<dbReference type="Proteomes" id="UP000287401">
    <property type="component" value="Unassembled WGS sequence"/>
</dbReference>
<gene>
    <name evidence="1" type="ORF">DAH51_18420</name>
</gene>
<dbReference type="AlphaFoldDB" id="A0A430BQR7"/>
<evidence type="ECO:0000313" key="2">
    <source>
        <dbReference type="Proteomes" id="UP000287401"/>
    </source>
</evidence>
<name>A0A430BQR7_SPHYA</name>
<organism evidence="1 2">
    <name type="scientific">Sphingobium yanoikuyae</name>
    <name type="common">Sphingomonas yanoikuyae</name>
    <dbReference type="NCBI Taxonomy" id="13690"/>
    <lineage>
        <taxon>Bacteria</taxon>
        <taxon>Pseudomonadati</taxon>
        <taxon>Pseudomonadota</taxon>
        <taxon>Alphaproteobacteria</taxon>
        <taxon>Sphingomonadales</taxon>
        <taxon>Sphingomonadaceae</taxon>
        <taxon>Sphingobium</taxon>
    </lineage>
</organism>
<protein>
    <submittedName>
        <fullName evidence="1">Uncharacterized protein</fullName>
    </submittedName>
</protein>
<proteinExistence type="predicted"/>
<dbReference type="RefSeq" id="WP_125999271.1">
    <property type="nucleotide sequence ID" value="NZ_QRAL01000023.1"/>
</dbReference>
<dbReference type="EMBL" id="QRAL01000023">
    <property type="protein sequence ID" value="RSU55049.1"/>
    <property type="molecule type" value="Genomic_DNA"/>
</dbReference>
<evidence type="ECO:0000313" key="1">
    <source>
        <dbReference type="EMBL" id="RSU55049.1"/>
    </source>
</evidence>
<sequence>MGFSDIGLRHIVDIDGQLLGIDAEVIDTASLLARANCPANSLVWMIHAGERVPIEPRQLIRLSEQDVVFFETSSARNWSPFELMAA</sequence>
<reference evidence="1 2" key="1">
    <citation type="submission" date="2018-07" db="EMBL/GenBank/DDBJ databases">
        <title>Genomic and Epidemiologic Investigation of an Indolent Hospital Outbreak.</title>
        <authorList>
            <person name="Johnson R.C."/>
            <person name="Deming C."/>
            <person name="Conlan S."/>
            <person name="Zellmer C.J."/>
            <person name="Michelin A.V."/>
            <person name="Lee-Lin S."/>
            <person name="Thomas P.J."/>
            <person name="Park M."/>
            <person name="Weingarten R.A."/>
            <person name="Less J."/>
            <person name="Dekker J.P."/>
            <person name="Frank K.M."/>
            <person name="Musser K.A."/>
            <person name="Mcquiston J.R."/>
            <person name="Henderson D.K."/>
            <person name="Lau A.F."/>
            <person name="Palmore T.N."/>
            <person name="Segre J.A."/>
        </authorList>
    </citation>
    <scope>NUCLEOTIDE SEQUENCE [LARGE SCALE GENOMIC DNA]</scope>
    <source>
        <strain evidence="1 2">SK-NIH.Env6_1116</strain>
    </source>
</reference>
<comment type="caution">
    <text evidence="1">The sequence shown here is derived from an EMBL/GenBank/DDBJ whole genome shotgun (WGS) entry which is preliminary data.</text>
</comment>
<accession>A0A430BQR7</accession>